<dbReference type="eggNOG" id="KOG2160">
    <property type="taxonomic scope" value="Eukaryota"/>
</dbReference>
<keyword evidence="2" id="KW-1133">Transmembrane helix</keyword>
<organism evidence="3 4">
    <name type="scientific">Toxoplasma gondii (strain ATCC 50861 / VEG)</name>
    <dbReference type="NCBI Taxonomy" id="432359"/>
    <lineage>
        <taxon>Eukaryota</taxon>
        <taxon>Sar</taxon>
        <taxon>Alveolata</taxon>
        <taxon>Apicomplexa</taxon>
        <taxon>Conoidasida</taxon>
        <taxon>Coccidia</taxon>
        <taxon>Eucoccidiorida</taxon>
        <taxon>Eimeriorina</taxon>
        <taxon>Sarcocystidae</taxon>
        <taxon>Toxoplasma</taxon>
    </lineage>
</organism>
<dbReference type="GO" id="GO:0005783">
    <property type="term" value="C:endoplasmic reticulum"/>
    <property type="evidence" value="ECO:0007669"/>
    <property type="project" value="TreeGrafter"/>
</dbReference>
<evidence type="ECO:0000313" key="4">
    <source>
        <dbReference type="Proteomes" id="UP000002226"/>
    </source>
</evidence>
<dbReference type="VEuPathDB" id="ToxoDB:TGVEG_273905"/>
<dbReference type="PANTHER" id="PTHR19316:SF18">
    <property type="entry name" value="HSP70-BINDING PROTEIN 1"/>
    <property type="match status" value="1"/>
</dbReference>
<dbReference type="Proteomes" id="UP000002226">
    <property type="component" value="Unassembled WGS sequence"/>
</dbReference>
<keyword evidence="2" id="KW-0812">Transmembrane</keyword>
<dbReference type="AlphaFoldDB" id="A0A125YIE4"/>
<feature type="transmembrane region" description="Helical" evidence="2">
    <location>
        <begin position="117"/>
        <end position="138"/>
    </location>
</feature>
<evidence type="ECO:0000256" key="1">
    <source>
        <dbReference type="SAM" id="MobiDB-lite"/>
    </source>
</evidence>
<keyword evidence="2" id="KW-0472">Membrane</keyword>
<dbReference type="PaxDb" id="5811-TGME49_073900"/>
<reference evidence="3" key="1">
    <citation type="submission" date="2007-03" db="EMBL/GenBank/DDBJ databases">
        <authorList>
            <person name="Paulsen I."/>
        </authorList>
    </citation>
    <scope>NUCLEOTIDE SEQUENCE</scope>
    <source>
        <strain evidence="3">VEG</strain>
    </source>
</reference>
<gene>
    <name evidence="3" type="ORF">TGVEG_273905</name>
</gene>
<dbReference type="GO" id="GO:0000774">
    <property type="term" value="F:adenyl-nucleotide exchange factor activity"/>
    <property type="evidence" value="ECO:0007669"/>
    <property type="project" value="TreeGrafter"/>
</dbReference>
<dbReference type="InterPro" id="IPR050693">
    <property type="entry name" value="Hsp70_NEF-Inhibitors"/>
</dbReference>
<feature type="region of interest" description="Disordered" evidence="1">
    <location>
        <begin position="491"/>
        <end position="518"/>
    </location>
</feature>
<dbReference type="EMBL" id="AAYL02000016">
    <property type="protein sequence ID" value="ESS36039.1"/>
    <property type="molecule type" value="Genomic_DNA"/>
</dbReference>
<dbReference type="OrthoDB" id="10250458at2759"/>
<feature type="transmembrane region" description="Helical" evidence="2">
    <location>
        <begin position="71"/>
        <end position="96"/>
    </location>
</feature>
<evidence type="ECO:0000313" key="3">
    <source>
        <dbReference type="EMBL" id="ESS36039.1"/>
    </source>
</evidence>
<evidence type="ECO:0000256" key="2">
    <source>
        <dbReference type="SAM" id="Phobius"/>
    </source>
</evidence>
<dbReference type="STRING" id="432359.A0A125YIE4"/>
<sequence>MNLFLFFLRFRAIPRSSVLPSQSLLLKTAKRVHSPLFLVYLLLLSAVPAAVTRELCEFEVLEKPFRLFRRILSLASFSILPLCASSSASLLSAFACRFFRFSSSIVSPRFARSSLSLFLWLHLCGFLFFLLFVCGDAVCPNSFSTMANSGINWPGLYRWSMEYHDGTLPRSLSKEDSDFLQNAIREAMRHQEDPAKVLAEQLAVIDGFNQGNSSIRPRDLLAALAVMERLIDDYSELARDFEKLGALQPCLRLLTTCSAVHAPEESRDRHSTDEDDAALAVKVVKTALTILSLIVANNPDVQEAVYKQHGLALLMNLLKEAPVNSSLRVKALTALACQMRHHRPSELAFVTAGGLALLVHAMLSRDEKYQEKAASLTRHLLQEGLLAFSQVEKYDLPGAVAGLLERTPFTNIQFGETVVQLAIALLQQHRATMAKGPVLAGLRQTLLDRQRGLKEMLREMEKRKVEDLLPEDFSTQAALLEEALSIAKFPGMKPADSGTTADRQGGGKAPQQAKMLAM</sequence>
<dbReference type="PANTHER" id="PTHR19316">
    <property type="entry name" value="PROTEIN FOLDING REGULATOR"/>
    <property type="match status" value="1"/>
</dbReference>
<dbReference type="InterPro" id="IPR016024">
    <property type="entry name" value="ARM-type_fold"/>
</dbReference>
<accession>A0A125YIE4</accession>
<dbReference type="InterPro" id="IPR011989">
    <property type="entry name" value="ARM-like"/>
</dbReference>
<protein>
    <submittedName>
        <fullName evidence="3">ARM repeat protein</fullName>
    </submittedName>
</protein>
<dbReference type="Gene3D" id="1.25.10.10">
    <property type="entry name" value="Leucine-rich Repeat Variant"/>
    <property type="match status" value="1"/>
</dbReference>
<proteinExistence type="predicted"/>
<keyword evidence="4" id="KW-1185">Reference proteome</keyword>
<name>A0A125YIE4_TOXGV</name>
<dbReference type="SUPFAM" id="SSF48371">
    <property type="entry name" value="ARM repeat"/>
    <property type="match status" value="1"/>
</dbReference>
<comment type="caution">
    <text evidence="3">The sequence shown here is derived from an EMBL/GenBank/DDBJ whole genome shotgun (WGS) entry which is preliminary data.</text>
</comment>
<dbReference type="OMA" id="RWSMEYH"/>